<accession>A0ACC3DX82</accession>
<keyword evidence="2" id="KW-1185">Reference proteome</keyword>
<protein>
    <submittedName>
        <fullName evidence="1">Uncharacterized protein</fullName>
    </submittedName>
</protein>
<name>A0ACC3DX82_9PEZI</name>
<organism evidence="1 2">
    <name type="scientific">Coniosporium uncinatum</name>
    <dbReference type="NCBI Taxonomy" id="93489"/>
    <lineage>
        <taxon>Eukaryota</taxon>
        <taxon>Fungi</taxon>
        <taxon>Dikarya</taxon>
        <taxon>Ascomycota</taxon>
        <taxon>Pezizomycotina</taxon>
        <taxon>Dothideomycetes</taxon>
        <taxon>Dothideomycetes incertae sedis</taxon>
        <taxon>Coniosporium</taxon>
    </lineage>
</organism>
<evidence type="ECO:0000313" key="2">
    <source>
        <dbReference type="Proteomes" id="UP001186974"/>
    </source>
</evidence>
<proteinExistence type="predicted"/>
<dbReference type="EMBL" id="JAWDJW010000166">
    <property type="protein sequence ID" value="KAK3081428.1"/>
    <property type="molecule type" value="Genomic_DNA"/>
</dbReference>
<reference evidence="1" key="1">
    <citation type="submission" date="2024-09" db="EMBL/GenBank/DDBJ databases">
        <title>Black Yeasts Isolated from many extreme environments.</title>
        <authorList>
            <person name="Coleine C."/>
            <person name="Stajich J.E."/>
            <person name="Selbmann L."/>
        </authorList>
    </citation>
    <scope>NUCLEOTIDE SEQUENCE</scope>
    <source>
        <strain evidence="1">CCFEE 5737</strain>
    </source>
</reference>
<comment type="caution">
    <text evidence="1">The sequence shown here is derived from an EMBL/GenBank/DDBJ whole genome shotgun (WGS) entry which is preliminary data.</text>
</comment>
<gene>
    <name evidence="1" type="ORF">LTS18_006778</name>
</gene>
<dbReference type="Proteomes" id="UP001186974">
    <property type="component" value="Unassembled WGS sequence"/>
</dbReference>
<sequence length="766" mass="87081">MFRRTFGRCLNYCILAFLLCGLWLHSSRFINRVPQEVNARGQTDQQDSLKPENPFNDAPSQGHSHWHLSPFTGKLALSDWIVSGFRKNDVSSSNLKPREDGDDGLPEAGSCDNDVSWHGSHLNDHDSDAPAQRALAKRALTWDEARRKGADLICLMDMSKEDAENKLQSQNPAWHASSPYATIGDLRRWGYKGKYLCDIHPLAEINDMLSAKGIQGAPDSGRDNVQIRWMHEESYAAAGSTNKDRPPTMARYQAYYNSPSNVILVEDAFGPAFRVKWRDDKRIPDLKRWSDITYISWKAISQNPQSLKYIVIMMITNQDTKGIISQALRNKGIPEGVMRTPHWDEGAPRFARDSEGLDYEAFEALLATPNVLGTAWMLIQRKDELGHKRVAAITPFAKDETAIQSFPYLLIELEDVGEREVGDGTAALVKRGEMHRRHLTKRALTWEWAERDGADLMCLMDMSKADAEAKFQALDPKYHASSPFKDFNDLRRWGWSEERDSTGEAQRPLTYITSCMQAMRFSTNLYEDIDHIAWEHSQKWAKSDASDPADPAQRTEPATGGMYNAYHNPTQHVIYGYNALSPRFATRHFGHPEDPIPDLNQWSDVTFISWQASCYRKTSDPYCASKLQYLLLLYIVNDDTTEVMKMAVKTAFGMNWHKDPKLPAWTETPPVFRRDSEGAELAAFQALLSMPNMKCICWMLIQRKTELGRKRIKQVTVFKQDAEPMVPDDFGIWPYQLVELEDVPEVEGRGVGGVVAEEVRGMVWSG</sequence>
<evidence type="ECO:0000313" key="1">
    <source>
        <dbReference type="EMBL" id="KAK3081428.1"/>
    </source>
</evidence>